<keyword evidence="1" id="KW-0808">Transferase</keyword>
<gene>
    <name evidence="1" type="ORF">NCTC11807_01983</name>
</gene>
<proteinExistence type="predicted"/>
<dbReference type="SUPFAM" id="SSF48208">
    <property type="entry name" value="Six-hairpin glycosidases"/>
    <property type="match status" value="1"/>
</dbReference>
<dbReference type="EMBL" id="UHDZ01000001">
    <property type="protein sequence ID" value="SUM73097.1"/>
    <property type="molecule type" value="Genomic_DNA"/>
</dbReference>
<accession>A0A380H691</accession>
<name>A0A380H691_9STAP</name>
<evidence type="ECO:0000313" key="1">
    <source>
        <dbReference type="EMBL" id="SUM73097.1"/>
    </source>
</evidence>
<dbReference type="AlphaFoldDB" id="A0A380H691"/>
<protein>
    <submittedName>
        <fullName evidence="1">Poly (Glycerol-phosphate) alpha-glucosyltransferase</fullName>
    </submittedName>
</protein>
<dbReference type="InterPro" id="IPR008928">
    <property type="entry name" value="6-hairpin_glycosidase_sf"/>
</dbReference>
<keyword evidence="2" id="KW-1185">Reference proteome</keyword>
<organism evidence="1 2">
    <name type="scientific">Staphylococcus saccharolyticus</name>
    <dbReference type="NCBI Taxonomy" id="33028"/>
    <lineage>
        <taxon>Bacteria</taxon>
        <taxon>Bacillati</taxon>
        <taxon>Bacillota</taxon>
        <taxon>Bacilli</taxon>
        <taxon>Bacillales</taxon>
        <taxon>Staphylococcaceae</taxon>
        <taxon>Staphylococcus</taxon>
    </lineage>
</organism>
<dbReference type="GeneID" id="63936042"/>
<evidence type="ECO:0000313" key="2">
    <source>
        <dbReference type="Proteomes" id="UP000255425"/>
    </source>
</evidence>
<reference evidence="1 2" key="1">
    <citation type="submission" date="2018-06" db="EMBL/GenBank/DDBJ databases">
        <authorList>
            <consortium name="Pathogen Informatics"/>
            <person name="Doyle S."/>
        </authorList>
    </citation>
    <scope>NUCLEOTIDE SEQUENCE [LARGE SCALE GENOMIC DNA]</scope>
    <source>
        <strain evidence="1 2">NCTC11807</strain>
    </source>
</reference>
<sequence>MDFETKIKRLIAYIKSKIKIDNYVFVSIGGPKFKAQVKLFKKTNYLEHNILKLGYQFKKKTGTYPIWVKVDVVQSTKKVLFKDLKISLEKTRRNYVDFGIAFDSQWELTLIAEEINANAFVRPNNTNNQLYLSEKNINAYLVKYTKHKKVFSNDFYNGKEVIKFYTKGFMLDNDAYFELHNNRYEQNLRKVHDLGSEIDRLILNSTDFLQSMILENGKYVYGYFPHFDNEIGFYNILRHSSSTYALIEGLSYLGKNLDPAKKAIDYVIKHNLMEQDNRGYVYEDTNGINEIKLGQNASFIFAVCEYLKYQKNDLYLEKAQKVAHGILTMINEETYETTHILNYPDLSLKEQYRIIYYDGEAALALLRLYQLDNNKLWLNTVENLMNHFIDKDYWKYHDHWLGYCTNELVQINPQDKYFEFGIKNVNTYLDFIKQRETTFPTYLEMLIATYRLIQKAKDTGREGLVAKLIDEKYLIDVIEKRANYQRVGYFYPEVAMYFKNPAKILGGFFIKHHGYRVRIDDIEHYLSGYVQYQKVFKNISD</sequence>
<dbReference type="GO" id="GO:0005975">
    <property type="term" value="P:carbohydrate metabolic process"/>
    <property type="evidence" value="ECO:0007669"/>
    <property type="project" value="InterPro"/>
</dbReference>
<dbReference type="RefSeq" id="WP_115313641.1">
    <property type="nucleotide sequence ID" value="NZ_CP066042.1"/>
</dbReference>
<dbReference type="GO" id="GO:0016740">
    <property type="term" value="F:transferase activity"/>
    <property type="evidence" value="ECO:0007669"/>
    <property type="project" value="UniProtKB-KW"/>
</dbReference>
<dbReference type="Proteomes" id="UP000255425">
    <property type="component" value="Unassembled WGS sequence"/>
</dbReference>